<dbReference type="Gene3D" id="1.10.260.40">
    <property type="entry name" value="lambda repressor-like DNA-binding domains"/>
    <property type="match status" value="1"/>
</dbReference>
<dbReference type="Pfam" id="PF13560">
    <property type="entry name" value="HTH_31"/>
    <property type="match status" value="1"/>
</dbReference>
<comment type="caution">
    <text evidence="3">The sequence shown here is derived from an EMBL/GenBank/DDBJ whole genome shotgun (WGS) entry which is preliminary data.</text>
</comment>
<dbReference type="InterPro" id="IPR001387">
    <property type="entry name" value="Cro/C1-type_HTH"/>
</dbReference>
<dbReference type="PANTHER" id="PTHR43236">
    <property type="entry name" value="ANTITOXIN HIGA1"/>
    <property type="match status" value="1"/>
</dbReference>
<gene>
    <name evidence="3" type="ORF">FBZ93_116131</name>
</gene>
<dbReference type="InterPro" id="IPR010359">
    <property type="entry name" value="IrrE_HExxH"/>
</dbReference>
<dbReference type="GO" id="GO:0003677">
    <property type="term" value="F:DNA binding"/>
    <property type="evidence" value="ECO:0007669"/>
    <property type="project" value="InterPro"/>
</dbReference>
<keyword evidence="4" id="KW-1185">Reference proteome</keyword>
<name>A0A560L4P7_9BRAD</name>
<reference evidence="3 4" key="1">
    <citation type="submission" date="2019-06" db="EMBL/GenBank/DDBJ databases">
        <title>Genomic Encyclopedia of Type Strains, Phase IV (KMG-V): Genome sequencing to study the core and pangenomes of soil and plant-associated prokaryotes.</title>
        <authorList>
            <person name="Whitman W."/>
        </authorList>
    </citation>
    <scope>NUCLEOTIDE SEQUENCE [LARGE SCALE GENOMIC DNA]</scope>
    <source>
        <strain evidence="3 4">BR 10355</strain>
    </source>
</reference>
<comment type="similarity">
    <text evidence="1">Belongs to the short-chain fatty acyl-CoA assimilation regulator (ScfR) family.</text>
</comment>
<dbReference type="Pfam" id="PF06114">
    <property type="entry name" value="Peptidase_M78"/>
    <property type="match status" value="1"/>
</dbReference>
<dbReference type="PANTHER" id="PTHR43236:SF2">
    <property type="entry name" value="BLL0069 PROTEIN"/>
    <property type="match status" value="1"/>
</dbReference>
<proteinExistence type="inferred from homology"/>
<evidence type="ECO:0000256" key="1">
    <source>
        <dbReference type="ARBA" id="ARBA00007227"/>
    </source>
</evidence>
<dbReference type="RefSeq" id="WP_146991723.1">
    <property type="nucleotide sequence ID" value="NZ_VITY01000016.1"/>
</dbReference>
<organism evidence="3 4">
    <name type="scientific">Bradyrhizobium macuxiense</name>
    <dbReference type="NCBI Taxonomy" id="1755647"/>
    <lineage>
        <taxon>Bacteria</taxon>
        <taxon>Pseudomonadati</taxon>
        <taxon>Pseudomonadota</taxon>
        <taxon>Alphaproteobacteria</taxon>
        <taxon>Hyphomicrobiales</taxon>
        <taxon>Nitrobacteraceae</taxon>
        <taxon>Bradyrhizobium</taxon>
    </lineage>
</organism>
<sequence>MPLTQQELGRRLRDAREAVSFTQDQVADHLGVSRSAIAQIELGNRAVGSLELDQLARLYGRDIREFFSEDFRQETALVAFRLAEALADENAADALRDCMSVSRELTHLEKLVGANRDLASMVRYGVPSPRSRYDAIRQGSSVAEQERRRLAIGDAPIEDINELLQAQGVRTAMVSLPEDVSGLTLLDPDIGPFVAVNCEEHILRRTFSFAHEYAHVLLDSDVKGTISRNSQNTELMEVRANSFAANFLMPEGGVREFLGTLGKGGQARLFAETPTGDDSAIGIEARGTGSQEVRLHDVVLLAHRFGVSRTVALYRLRNLHILSDRELQVLLAQEREGRGRELERLMRLPKPAHDEERYRFHYRFLSLALEAYEREAISRSKVEELFAAVLKQPKSAISLDEFQLIEREKPTGVSIPGG</sequence>
<dbReference type="EMBL" id="VITY01000016">
    <property type="protein sequence ID" value="TWB89414.1"/>
    <property type="molecule type" value="Genomic_DNA"/>
</dbReference>
<dbReference type="CDD" id="cd00093">
    <property type="entry name" value="HTH_XRE"/>
    <property type="match status" value="1"/>
</dbReference>
<dbReference type="SMART" id="SM00530">
    <property type="entry name" value="HTH_XRE"/>
    <property type="match status" value="1"/>
</dbReference>
<evidence type="ECO:0000313" key="3">
    <source>
        <dbReference type="EMBL" id="TWB89414.1"/>
    </source>
</evidence>
<dbReference type="OrthoDB" id="9794834at2"/>
<dbReference type="AlphaFoldDB" id="A0A560L4P7"/>
<dbReference type="Proteomes" id="UP000321304">
    <property type="component" value="Unassembled WGS sequence"/>
</dbReference>
<dbReference type="PROSITE" id="PS50943">
    <property type="entry name" value="HTH_CROC1"/>
    <property type="match status" value="1"/>
</dbReference>
<dbReference type="InterPro" id="IPR052345">
    <property type="entry name" value="Rad_response_metalloprotease"/>
</dbReference>
<evidence type="ECO:0000313" key="4">
    <source>
        <dbReference type="Proteomes" id="UP000321304"/>
    </source>
</evidence>
<dbReference type="SUPFAM" id="SSF47413">
    <property type="entry name" value="lambda repressor-like DNA-binding domains"/>
    <property type="match status" value="1"/>
</dbReference>
<feature type="domain" description="HTH cro/C1-type" evidence="2">
    <location>
        <begin position="12"/>
        <end position="66"/>
    </location>
</feature>
<protein>
    <submittedName>
        <fullName evidence="3">Helix-turn-helix protein</fullName>
    </submittedName>
</protein>
<dbReference type="InterPro" id="IPR010982">
    <property type="entry name" value="Lambda_DNA-bd_dom_sf"/>
</dbReference>
<accession>A0A560L4P7</accession>
<evidence type="ECO:0000259" key="2">
    <source>
        <dbReference type="PROSITE" id="PS50943"/>
    </source>
</evidence>
<dbReference type="Gene3D" id="1.10.10.2910">
    <property type="match status" value="1"/>
</dbReference>